<dbReference type="PIRSF" id="PIRSF035652">
    <property type="entry name" value="CHP02436"/>
    <property type="match status" value="1"/>
</dbReference>
<sequence>MVQTGRKYDLEERTALFGESIIKLCRGIKQDNVVSPIISQLIRSATSVGANYMEANGASSKRDFVNKIFICKKELQETKHWLRMIDSAQSGAVSLGLEPIKKECQELIFIFTKIASSSRSNE</sequence>
<dbReference type="Gene3D" id="1.20.1440.60">
    <property type="entry name" value="23S rRNA-intervening sequence"/>
    <property type="match status" value="1"/>
</dbReference>
<dbReference type="EMBL" id="MHVI01000028">
    <property type="protein sequence ID" value="OHA90867.1"/>
    <property type="molecule type" value="Genomic_DNA"/>
</dbReference>
<dbReference type="NCBIfam" id="TIGR02436">
    <property type="entry name" value="four helix bundle protein"/>
    <property type="match status" value="1"/>
</dbReference>
<dbReference type="SUPFAM" id="SSF158446">
    <property type="entry name" value="IVS-encoded protein-like"/>
    <property type="match status" value="1"/>
</dbReference>
<proteinExistence type="predicted"/>
<organism evidence="1 2">
    <name type="scientific">Candidatus Zambryskibacteria bacterium RIFCSPHIGHO2_01_FULL_46_30</name>
    <dbReference type="NCBI Taxonomy" id="1802739"/>
    <lineage>
        <taxon>Bacteria</taxon>
        <taxon>Candidatus Zambryskiibacteriota</taxon>
    </lineage>
</organism>
<name>A0A1G2T0P1_9BACT</name>
<accession>A0A1G2T0P1</accession>
<comment type="caution">
    <text evidence="1">The sequence shown here is derived from an EMBL/GenBank/DDBJ whole genome shotgun (WGS) entry which is preliminary data.</text>
</comment>
<dbReference type="InterPro" id="IPR012657">
    <property type="entry name" value="23S_rRNA-intervening_sequence"/>
</dbReference>
<protein>
    <submittedName>
        <fullName evidence="1">Four helix bundle protein</fullName>
    </submittedName>
</protein>
<dbReference type="AlphaFoldDB" id="A0A1G2T0P1"/>
<evidence type="ECO:0000313" key="1">
    <source>
        <dbReference type="EMBL" id="OHA90867.1"/>
    </source>
</evidence>
<evidence type="ECO:0000313" key="2">
    <source>
        <dbReference type="Proteomes" id="UP000177746"/>
    </source>
</evidence>
<dbReference type="PANTHER" id="PTHR38471:SF2">
    <property type="entry name" value="FOUR HELIX BUNDLE PROTEIN"/>
    <property type="match status" value="1"/>
</dbReference>
<gene>
    <name evidence="1" type="ORF">A2665_00020</name>
</gene>
<dbReference type="Proteomes" id="UP000177746">
    <property type="component" value="Unassembled WGS sequence"/>
</dbReference>
<dbReference type="PANTHER" id="PTHR38471">
    <property type="entry name" value="FOUR HELIX BUNDLE PROTEIN"/>
    <property type="match status" value="1"/>
</dbReference>
<reference evidence="1 2" key="1">
    <citation type="journal article" date="2016" name="Nat. Commun.">
        <title>Thousands of microbial genomes shed light on interconnected biogeochemical processes in an aquifer system.</title>
        <authorList>
            <person name="Anantharaman K."/>
            <person name="Brown C.T."/>
            <person name="Hug L.A."/>
            <person name="Sharon I."/>
            <person name="Castelle C.J."/>
            <person name="Probst A.J."/>
            <person name="Thomas B.C."/>
            <person name="Singh A."/>
            <person name="Wilkins M.J."/>
            <person name="Karaoz U."/>
            <person name="Brodie E.L."/>
            <person name="Williams K.H."/>
            <person name="Hubbard S.S."/>
            <person name="Banfield J.F."/>
        </authorList>
    </citation>
    <scope>NUCLEOTIDE SEQUENCE [LARGE SCALE GENOMIC DNA]</scope>
</reference>
<dbReference type="Pfam" id="PF05635">
    <property type="entry name" value="23S_rRNA_IVP"/>
    <property type="match status" value="1"/>
</dbReference>
<dbReference type="InterPro" id="IPR036583">
    <property type="entry name" value="23S_rRNA_IVS_sf"/>
</dbReference>